<keyword evidence="2" id="KW-1185">Reference proteome</keyword>
<evidence type="ECO:0000313" key="2">
    <source>
        <dbReference type="Proteomes" id="UP001165366"/>
    </source>
</evidence>
<sequence>MQFNQNHRIRHKNFGLLCGLFFITSILILTSCDQTFEPLKENNIYNFTISGYLNASADTQWVRVGTVRESIDEPPNPEGIQVTLEDIQSGETVIMNDSVFTFKNVLNYWTTMDIKNEQTYRITVERDGKMSSVTVTTPKELSSPYVLNPTNPNGADIYIDDEIEHIADVQSVYYVILSPGTEDIRRVYRFPIRYTLQHTFAYSGSNFAFANWNREEAHIEQSLGNTDYSIVKRQVFIAAGGPEWVDDMSSIDNLEYFLDGTASNVENGLGYVVGVDAKWFPQTPCEAPDKSKIIPCPEEEPFW</sequence>
<evidence type="ECO:0008006" key="3">
    <source>
        <dbReference type="Google" id="ProtNLM"/>
    </source>
</evidence>
<proteinExistence type="predicted"/>
<name>A0ABS9K9Y2_9BACT</name>
<dbReference type="RefSeq" id="WP_237852508.1">
    <property type="nucleotide sequence ID" value="NZ_JAKLWS010000003.1"/>
</dbReference>
<dbReference type="Proteomes" id="UP001165366">
    <property type="component" value="Unassembled WGS sequence"/>
</dbReference>
<reference evidence="1" key="1">
    <citation type="submission" date="2022-01" db="EMBL/GenBank/DDBJ databases">
        <authorList>
            <person name="Wang Y."/>
        </authorList>
    </citation>
    <scope>NUCLEOTIDE SEQUENCE</scope>
    <source>
        <strain evidence="1">WB101</strain>
    </source>
</reference>
<reference evidence="1" key="2">
    <citation type="submission" date="2024-05" db="EMBL/GenBank/DDBJ databases">
        <title>Rhodohalobacter halophilus gen. nov., sp. nov., a moderately halophilic member of the family Balneolaceae.</title>
        <authorList>
            <person name="Xia J."/>
        </authorList>
    </citation>
    <scope>NUCLEOTIDE SEQUENCE</scope>
    <source>
        <strain evidence="1">WB101</strain>
    </source>
</reference>
<dbReference type="EMBL" id="JAKLWS010000003">
    <property type="protein sequence ID" value="MCG2587665.1"/>
    <property type="molecule type" value="Genomic_DNA"/>
</dbReference>
<accession>A0ABS9K9Y2</accession>
<evidence type="ECO:0000313" key="1">
    <source>
        <dbReference type="EMBL" id="MCG2587665.1"/>
    </source>
</evidence>
<organism evidence="1 2">
    <name type="scientific">Rhodohalobacter sulfatireducens</name>
    <dbReference type="NCBI Taxonomy" id="2911366"/>
    <lineage>
        <taxon>Bacteria</taxon>
        <taxon>Pseudomonadati</taxon>
        <taxon>Balneolota</taxon>
        <taxon>Balneolia</taxon>
        <taxon>Balneolales</taxon>
        <taxon>Balneolaceae</taxon>
        <taxon>Rhodohalobacter</taxon>
    </lineage>
</organism>
<comment type="caution">
    <text evidence="1">The sequence shown here is derived from an EMBL/GenBank/DDBJ whole genome shotgun (WGS) entry which is preliminary data.</text>
</comment>
<protein>
    <recommendedName>
        <fullName evidence="3">DUF4249 domain-containing protein</fullName>
    </recommendedName>
</protein>
<gene>
    <name evidence="1" type="ORF">L6773_03740</name>
</gene>